<dbReference type="Gene3D" id="2.130.10.10">
    <property type="entry name" value="YVTN repeat-like/Quinoprotein amine dehydrogenase"/>
    <property type="match status" value="1"/>
</dbReference>
<keyword evidence="6" id="KW-1185">Reference proteome</keyword>
<protein>
    <submittedName>
        <fullName evidence="5">Uncharacterized protein</fullName>
    </submittedName>
</protein>
<dbReference type="EMBL" id="DF933809">
    <property type="protein sequence ID" value="GAM33745.1"/>
    <property type="molecule type" value="Genomic_DNA"/>
</dbReference>
<name>A0A698XL75_TALPI</name>
<feature type="region of interest" description="Disordered" evidence="4">
    <location>
        <begin position="72"/>
        <end position="97"/>
    </location>
</feature>
<dbReference type="PROSITE" id="PS50082">
    <property type="entry name" value="WD_REPEATS_2"/>
    <property type="match status" value="1"/>
</dbReference>
<dbReference type="Proteomes" id="UP000053095">
    <property type="component" value="Unassembled WGS sequence"/>
</dbReference>
<keyword evidence="2" id="KW-0677">Repeat</keyword>
<dbReference type="InterPro" id="IPR015943">
    <property type="entry name" value="WD40/YVTN_repeat-like_dom_sf"/>
</dbReference>
<evidence type="ECO:0000256" key="4">
    <source>
        <dbReference type="SAM" id="MobiDB-lite"/>
    </source>
</evidence>
<organism evidence="5 6">
    <name type="scientific">Talaromyces pinophilus</name>
    <name type="common">Penicillium pinophilum</name>
    <dbReference type="NCBI Taxonomy" id="128442"/>
    <lineage>
        <taxon>Eukaryota</taxon>
        <taxon>Fungi</taxon>
        <taxon>Dikarya</taxon>
        <taxon>Ascomycota</taxon>
        <taxon>Pezizomycotina</taxon>
        <taxon>Eurotiomycetes</taxon>
        <taxon>Eurotiomycetidae</taxon>
        <taxon>Eurotiales</taxon>
        <taxon>Trichocomaceae</taxon>
        <taxon>Talaromyces</taxon>
        <taxon>Talaromyces sect. Talaromyces</taxon>
    </lineage>
</organism>
<dbReference type="PROSITE" id="PS00678">
    <property type="entry name" value="WD_REPEATS_1"/>
    <property type="match status" value="1"/>
</dbReference>
<evidence type="ECO:0000256" key="2">
    <source>
        <dbReference type="ARBA" id="ARBA00022737"/>
    </source>
</evidence>
<dbReference type="PANTHER" id="PTHR43991">
    <property type="entry name" value="WD REPEAT PROTEIN (AFU_ORTHOLOGUE AFUA_8G05640)-RELATED"/>
    <property type="match status" value="1"/>
</dbReference>
<reference evidence="6" key="1">
    <citation type="journal article" date="2015" name="Genome Announc.">
        <title>Draft genome sequence of Talaromyces cellulolyticus strain Y-94, a source of lignocellulosic biomass-degrading enzymes.</title>
        <authorList>
            <person name="Fujii T."/>
            <person name="Koike H."/>
            <person name="Sawayama S."/>
            <person name="Yano S."/>
            <person name="Inoue H."/>
        </authorList>
    </citation>
    <scope>NUCLEOTIDE SEQUENCE [LARGE SCALE GENOMIC DNA]</scope>
    <source>
        <strain evidence="6">Y-94</strain>
    </source>
</reference>
<sequence length="745" mass="83862">MEETLGSGFDNIRAAIMSPTSFSAQIDLSPVSVRAVTSIRRPSFISLAGVGGPFDPLPLGMFYSPRNILSQNGPDPVISTESRHHDQSPSSSEGTYINSHDARFSESLPASELSTAALTDFTQDSASRMQVNKDIGSELHAHTQYDMAEEVLSPQSGSDGYESDPDDTRKFYTELESYVAIGDDGYDTDDSDYYDTDSDYEPSSTGQMLTSISRYDHRFHRYWHAEQSDLAEDHFDAPLQTTQERNFTVEEFIKRWLHASLSNSPHIPPRFPGPSLEAANVSEWLRPEKIIRPQTIDCDESYDIQQIPWQSKLGVRREDARMLRDAWYHPYTNLDFSKYNHSHTLPKVERYFGPKALYSDFKATIEHFQLRNLMAVTSFNTLQFAHESKLLTWTPDYKHVSCIMDLSRPPIETGFQGAVKISTMQAKHGISVAGGFGGEYCMHVNGSKAENTHGFVTHDANGITNNIDVIQSRTGTSPVVVFASNDQHIRILNCARNQFIADHELPIPVNCSDTSADGRMRIVVGDSTEAFVLEADTGRTLQRLPGHRDFGFACAWSPDMLHIATSNQDRTVNIWDVRMWRLLQTMNSDRACYRSLRFSPVGGGPRTLLMCEPADRISIVNATTYETRQVHDFFGEIGGADYTLDGESVWVANADEMFGGFMRFDRMQYSQKYSSSGSSSRSREIGLFDEDVETKFAPGWYSNLPYEWVSEAGLEKDSRSVLGQRERDLRSFNGLSDDARDHLLL</sequence>
<evidence type="ECO:0000313" key="5">
    <source>
        <dbReference type="EMBL" id="GAM33745.1"/>
    </source>
</evidence>
<proteinExistence type="predicted"/>
<dbReference type="InterPro" id="IPR001680">
    <property type="entry name" value="WD40_rpt"/>
</dbReference>
<dbReference type="SUPFAM" id="SSF50978">
    <property type="entry name" value="WD40 repeat-like"/>
    <property type="match status" value="1"/>
</dbReference>
<dbReference type="Pfam" id="PF00400">
    <property type="entry name" value="WD40"/>
    <property type="match status" value="1"/>
</dbReference>
<dbReference type="InterPro" id="IPR019775">
    <property type="entry name" value="WD40_repeat_CS"/>
</dbReference>
<dbReference type="PANTHER" id="PTHR43991:SF12">
    <property type="entry name" value="WD REPEAT PROTEIN (AFU_ORTHOLOGUE AFUA_8G05640)"/>
    <property type="match status" value="1"/>
</dbReference>
<accession>A0A698XL75</accession>
<dbReference type="PROSITE" id="PS50294">
    <property type="entry name" value="WD_REPEATS_REGION"/>
    <property type="match status" value="1"/>
</dbReference>
<keyword evidence="1 3" id="KW-0853">WD repeat</keyword>
<evidence type="ECO:0000256" key="1">
    <source>
        <dbReference type="ARBA" id="ARBA00022574"/>
    </source>
</evidence>
<dbReference type="SMART" id="SM00320">
    <property type="entry name" value="WD40"/>
    <property type="match status" value="1"/>
</dbReference>
<dbReference type="AlphaFoldDB" id="A0A698XL75"/>
<feature type="compositionally biased region" description="Polar residues" evidence="4">
    <location>
        <begin position="88"/>
        <end position="97"/>
    </location>
</feature>
<dbReference type="InterPro" id="IPR036322">
    <property type="entry name" value="WD40_repeat_dom_sf"/>
</dbReference>
<evidence type="ECO:0000313" key="6">
    <source>
        <dbReference type="Proteomes" id="UP000053095"/>
    </source>
</evidence>
<gene>
    <name evidence="5" type="ORF">TCE0_013r00871</name>
</gene>
<evidence type="ECO:0000256" key="3">
    <source>
        <dbReference type="PROSITE-ProRule" id="PRU00221"/>
    </source>
</evidence>
<feature type="repeat" description="WD" evidence="3">
    <location>
        <begin position="544"/>
        <end position="585"/>
    </location>
</feature>